<dbReference type="STRING" id="930128.SAMN05192532_10314"/>
<dbReference type="OrthoDB" id="1683589at2"/>
<keyword evidence="3" id="KW-1185">Reference proteome</keyword>
<keyword evidence="1" id="KW-0812">Transmembrane</keyword>
<evidence type="ECO:0000313" key="3">
    <source>
        <dbReference type="Proteomes" id="UP000199516"/>
    </source>
</evidence>
<evidence type="ECO:0008006" key="4">
    <source>
        <dbReference type="Google" id="ProtNLM"/>
    </source>
</evidence>
<accession>A0A1I2CJE0</accession>
<proteinExistence type="predicted"/>
<protein>
    <recommendedName>
        <fullName evidence="4">DUF2953 domain-containing protein</fullName>
    </recommendedName>
</protein>
<evidence type="ECO:0000313" key="2">
    <source>
        <dbReference type="EMBL" id="SFE67933.1"/>
    </source>
</evidence>
<dbReference type="RefSeq" id="WP_091659919.1">
    <property type="nucleotide sequence ID" value="NZ_FONT01000003.1"/>
</dbReference>
<feature type="transmembrane region" description="Helical" evidence="1">
    <location>
        <begin position="6"/>
        <end position="27"/>
    </location>
</feature>
<gene>
    <name evidence="2" type="ORF">SAMN05192532_10314</name>
</gene>
<evidence type="ECO:0000256" key="1">
    <source>
        <dbReference type="SAM" id="Phobius"/>
    </source>
</evidence>
<sequence length="227" mass="25563">MEWVITTGLILICIVVMIMVTPVQLSFRLVRKNKRQDIMASLKIWYIYTKNFEIPIISYDEETPSLVIKEKTSSTLADTVEKDIEETPEDVKRQLNTLRLLVNHVSGLLKIGKRLLGKMKLEKLEWRSEIGTGDAAWAGILTGMLWSTKSMVAGVGSSCMKMKCSPALDVLPHFNKAIFNTEFKCIVAFKLGHAIIAGLSVLRQLNGSMFSLWRKARELNTNSKEAS</sequence>
<organism evidence="2 3">
    <name type="scientific">Alteribacillus iranensis</name>
    <dbReference type="NCBI Taxonomy" id="930128"/>
    <lineage>
        <taxon>Bacteria</taxon>
        <taxon>Bacillati</taxon>
        <taxon>Bacillota</taxon>
        <taxon>Bacilli</taxon>
        <taxon>Bacillales</taxon>
        <taxon>Bacillaceae</taxon>
        <taxon>Alteribacillus</taxon>
    </lineage>
</organism>
<dbReference type="Proteomes" id="UP000199516">
    <property type="component" value="Unassembled WGS sequence"/>
</dbReference>
<name>A0A1I2CJE0_9BACI</name>
<dbReference type="Pfam" id="PF11167">
    <property type="entry name" value="DUF2953"/>
    <property type="match status" value="1"/>
</dbReference>
<keyword evidence="1" id="KW-0472">Membrane</keyword>
<dbReference type="InterPro" id="IPR021338">
    <property type="entry name" value="DUF2953"/>
</dbReference>
<dbReference type="AlphaFoldDB" id="A0A1I2CJE0"/>
<reference evidence="2 3" key="1">
    <citation type="submission" date="2016-10" db="EMBL/GenBank/DDBJ databases">
        <authorList>
            <person name="de Groot N.N."/>
        </authorList>
    </citation>
    <scope>NUCLEOTIDE SEQUENCE [LARGE SCALE GENOMIC DNA]</scope>
    <source>
        <strain evidence="2 3">DSM 23995</strain>
    </source>
</reference>
<dbReference type="EMBL" id="FONT01000003">
    <property type="protein sequence ID" value="SFE67933.1"/>
    <property type="molecule type" value="Genomic_DNA"/>
</dbReference>
<keyword evidence="1" id="KW-1133">Transmembrane helix</keyword>